<reference evidence="2 3" key="1">
    <citation type="submission" date="2020-02" db="EMBL/GenBank/DDBJ databases">
        <title>Comparative genomics of the hypocrealean fungal genus Beauvera.</title>
        <authorList>
            <person name="Showalter D.N."/>
            <person name="Bushley K.E."/>
            <person name="Rehner S.A."/>
        </authorList>
    </citation>
    <scope>NUCLEOTIDE SEQUENCE [LARGE SCALE GENOMIC DNA]</scope>
    <source>
        <strain evidence="2 3">ARSEF4384</strain>
    </source>
</reference>
<feature type="region of interest" description="Disordered" evidence="1">
    <location>
        <begin position="56"/>
        <end position="87"/>
    </location>
</feature>
<comment type="caution">
    <text evidence="2">The sequence shown here is derived from an EMBL/GenBank/DDBJ whole genome shotgun (WGS) entry which is preliminary data.</text>
</comment>
<evidence type="ECO:0000313" key="2">
    <source>
        <dbReference type="EMBL" id="KAK8142586.1"/>
    </source>
</evidence>
<feature type="region of interest" description="Disordered" evidence="1">
    <location>
        <begin position="104"/>
        <end position="125"/>
    </location>
</feature>
<keyword evidence="3" id="KW-1185">Reference proteome</keyword>
<dbReference type="EMBL" id="JAAHCF010000647">
    <property type="protein sequence ID" value="KAK8142586.1"/>
    <property type="molecule type" value="Genomic_DNA"/>
</dbReference>
<feature type="region of interest" description="Disordered" evidence="1">
    <location>
        <begin position="1"/>
        <end position="23"/>
    </location>
</feature>
<sequence length="125" mass="13748">MNHPENTPVPMVTKPSTRKAQAMPTWRIRASMKKLFVAPPNPLPAKDETVGKAACGCQGTARERRPRLQKPQLPPAPAIKPKRDKETGDDATLLLLLAASAAEKMARTPAQTDGDTCRAWRRWGQ</sequence>
<dbReference type="Proteomes" id="UP001397290">
    <property type="component" value="Unassembled WGS sequence"/>
</dbReference>
<proteinExistence type="predicted"/>
<name>A0AAW0RKM0_9HYPO</name>
<organism evidence="2 3">
    <name type="scientific">Beauveria asiatica</name>
    <dbReference type="NCBI Taxonomy" id="1069075"/>
    <lineage>
        <taxon>Eukaryota</taxon>
        <taxon>Fungi</taxon>
        <taxon>Dikarya</taxon>
        <taxon>Ascomycota</taxon>
        <taxon>Pezizomycotina</taxon>
        <taxon>Sordariomycetes</taxon>
        <taxon>Hypocreomycetidae</taxon>
        <taxon>Hypocreales</taxon>
        <taxon>Cordycipitaceae</taxon>
        <taxon>Beauveria</taxon>
    </lineage>
</organism>
<evidence type="ECO:0000256" key="1">
    <source>
        <dbReference type="SAM" id="MobiDB-lite"/>
    </source>
</evidence>
<evidence type="ECO:0000313" key="3">
    <source>
        <dbReference type="Proteomes" id="UP001397290"/>
    </source>
</evidence>
<accession>A0AAW0RKM0</accession>
<dbReference type="AlphaFoldDB" id="A0AAW0RKM0"/>
<protein>
    <submittedName>
        <fullName evidence="2">Uncharacterized protein</fullName>
    </submittedName>
</protein>
<gene>
    <name evidence="2" type="ORF">G3M48_008546</name>
</gene>